<gene>
    <name evidence="1" type="ORF">JDN41_05725</name>
</gene>
<comment type="caution">
    <text evidence="1">The sequence shown here is derived from an EMBL/GenBank/DDBJ whole genome shotgun (WGS) entry which is preliminary data.</text>
</comment>
<dbReference type="RefSeq" id="WP_037234677.1">
    <property type="nucleotide sequence ID" value="NZ_JAEMUK010000011.1"/>
</dbReference>
<sequence>MSRSERSSLEKIIKRPCLVTDIPADHAEKLMNYGLIKRQVMLLHSTQRGQLEILRQRFRGDDFAPAMGLESYA</sequence>
<name>A0A8I1KJM6_9HYPH</name>
<proteinExistence type="predicted"/>
<keyword evidence="2" id="KW-1185">Reference proteome</keyword>
<evidence type="ECO:0000313" key="2">
    <source>
        <dbReference type="Proteomes" id="UP000623250"/>
    </source>
</evidence>
<dbReference type="AlphaFoldDB" id="A0A8I1KJM6"/>
<organism evidence="1 2">
    <name type="scientific">Rhodomicrobium udaipurense</name>
    <dbReference type="NCBI Taxonomy" id="1202716"/>
    <lineage>
        <taxon>Bacteria</taxon>
        <taxon>Pseudomonadati</taxon>
        <taxon>Pseudomonadota</taxon>
        <taxon>Alphaproteobacteria</taxon>
        <taxon>Hyphomicrobiales</taxon>
        <taxon>Hyphomicrobiaceae</taxon>
        <taxon>Rhodomicrobium</taxon>
    </lineage>
</organism>
<protein>
    <submittedName>
        <fullName evidence="1">Uncharacterized protein</fullName>
    </submittedName>
</protein>
<reference evidence="1 2" key="1">
    <citation type="submission" date="2020-12" db="EMBL/GenBank/DDBJ databases">
        <title>Revised draft genomes of Rhodomicrobium vannielii ATCC 17100 and Rhodomicrobium udaipurense JA643.</title>
        <authorList>
            <person name="Conners E.M."/>
            <person name="Davenport E.J."/>
            <person name="Bose A."/>
        </authorList>
    </citation>
    <scope>NUCLEOTIDE SEQUENCE [LARGE SCALE GENOMIC DNA]</scope>
    <source>
        <strain evidence="1 2">JA643</strain>
    </source>
</reference>
<dbReference type="Proteomes" id="UP000623250">
    <property type="component" value="Unassembled WGS sequence"/>
</dbReference>
<dbReference type="EMBL" id="JAEMUK010000011">
    <property type="protein sequence ID" value="MBJ7543054.1"/>
    <property type="molecule type" value="Genomic_DNA"/>
</dbReference>
<evidence type="ECO:0000313" key="1">
    <source>
        <dbReference type="EMBL" id="MBJ7543054.1"/>
    </source>
</evidence>
<accession>A0A8I1KJM6</accession>